<protein>
    <submittedName>
        <fullName evidence="2">Uncharacterized protein</fullName>
    </submittedName>
</protein>
<reference evidence="2 3" key="1">
    <citation type="submission" date="2024-01" db="EMBL/GenBank/DDBJ databases">
        <title>Comparative genomics of Cryptococcus and Kwoniella reveals pathogenesis evolution and contrasting modes of karyotype evolution via chromosome fusion or intercentromeric recombination.</title>
        <authorList>
            <person name="Coelho M.A."/>
            <person name="David-Palma M."/>
            <person name="Shea T."/>
            <person name="Bowers K."/>
            <person name="McGinley-Smith S."/>
            <person name="Mohammad A.W."/>
            <person name="Gnirke A."/>
            <person name="Yurkov A.M."/>
            <person name="Nowrousian M."/>
            <person name="Sun S."/>
            <person name="Cuomo C.A."/>
            <person name="Heitman J."/>
        </authorList>
    </citation>
    <scope>NUCLEOTIDE SEQUENCE [LARGE SCALE GENOMIC DNA]</scope>
    <source>
        <strain evidence="2 3">PYCC6329</strain>
    </source>
</reference>
<gene>
    <name evidence="2" type="ORF">V865_004019</name>
</gene>
<evidence type="ECO:0000313" key="3">
    <source>
        <dbReference type="Proteomes" id="UP001358614"/>
    </source>
</evidence>
<dbReference type="Proteomes" id="UP001358614">
    <property type="component" value="Chromosome 1"/>
</dbReference>
<name>A0AAX4KIS6_9TREE</name>
<dbReference type="KEGG" id="ker:91102821"/>
<evidence type="ECO:0000256" key="1">
    <source>
        <dbReference type="SAM" id="MobiDB-lite"/>
    </source>
</evidence>
<evidence type="ECO:0000313" key="2">
    <source>
        <dbReference type="EMBL" id="WWD05934.1"/>
    </source>
</evidence>
<proteinExistence type="predicted"/>
<dbReference type="EMBL" id="CP144089">
    <property type="protein sequence ID" value="WWD05934.1"/>
    <property type="molecule type" value="Genomic_DNA"/>
</dbReference>
<feature type="compositionally biased region" description="Polar residues" evidence="1">
    <location>
        <begin position="1"/>
        <end position="22"/>
    </location>
</feature>
<dbReference type="AlphaFoldDB" id="A0AAX4KIS6"/>
<feature type="region of interest" description="Disordered" evidence="1">
    <location>
        <begin position="1"/>
        <end position="35"/>
    </location>
</feature>
<accession>A0AAX4KIS6</accession>
<feature type="compositionally biased region" description="Low complexity" evidence="1">
    <location>
        <begin position="23"/>
        <end position="35"/>
    </location>
</feature>
<dbReference type="RefSeq" id="XP_066083901.1">
    <property type="nucleotide sequence ID" value="XM_066227804.1"/>
</dbReference>
<sequence length="78" mass="8417">MSSTDNQQYYRLASYSSQSTPVEGTATGETTQGGASEQYYCNPNAILPTYFNGKMQSPFGMCFCATGGHNHGERYGPA</sequence>
<dbReference type="GeneID" id="91102821"/>
<keyword evidence="3" id="KW-1185">Reference proteome</keyword>
<organism evidence="2 3">
    <name type="scientific">Kwoniella europaea PYCC6329</name>
    <dbReference type="NCBI Taxonomy" id="1423913"/>
    <lineage>
        <taxon>Eukaryota</taxon>
        <taxon>Fungi</taxon>
        <taxon>Dikarya</taxon>
        <taxon>Basidiomycota</taxon>
        <taxon>Agaricomycotina</taxon>
        <taxon>Tremellomycetes</taxon>
        <taxon>Tremellales</taxon>
        <taxon>Cryptococcaceae</taxon>
        <taxon>Kwoniella</taxon>
    </lineage>
</organism>